<comment type="caution">
    <text evidence="1">The sequence shown here is derived from an EMBL/GenBank/DDBJ whole genome shotgun (WGS) entry which is preliminary data.</text>
</comment>
<reference evidence="1 2" key="1">
    <citation type="submission" date="2024-11" db="EMBL/GenBank/DDBJ databases">
        <title>Adaptive evolution of stress response genes in parasites aligns with host niche diversity.</title>
        <authorList>
            <person name="Hahn C."/>
            <person name="Resl P."/>
        </authorList>
    </citation>
    <scope>NUCLEOTIDE SEQUENCE [LARGE SCALE GENOMIC DNA]</scope>
    <source>
        <strain evidence="1">EGGRZ-B1_66</strain>
        <tissue evidence="1">Body</tissue>
    </source>
</reference>
<dbReference type="AlphaFoldDB" id="A0ABD2PZL2"/>
<name>A0ABD2PZL2_9PLAT</name>
<dbReference type="SUPFAM" id="SSF48452">
    <property type="entry name" value="TPR-like"/>
    <property type="match status" value="1"/>
</dbReference>
<organism evidence="1 2">
    <name type="scientific">Cichlidogyrus casuarinus</name>
    <dbReference type="NCBI Taxonomy" id="1844966"/>
    <lineage>
        <taxon>Eukaryota</taxon>
        <taxon>Metazoa</taxon>
        <taxon>Spiralia</taxon>
        <taxon>Lophotrochozoa</taxon>
        <taxon>Platyhelminthes</taxon>
        <taxon>Monogenea</taxon>
        <taxon>Monopisthocotylea</taxon>
        <taxon>Dactylogyridea</taxon>
        <taxon>Ancyrocephalidae</taxon>
        <taxon>Cichlidogyrus</taxon>
    </lineage>
</organism>
<proteinExistence type="predicted"/>
<dbReference type="Proteomes" id="UP001626550">
    <property type="component" value="Unassembled WGS sequence"/>
</dbReference>
<dbReference type="Gene3D" id="1.25.40.10">
    <property type="entry name" value="Tetratricopeptide repeat domain"/>
    <property type="match status" value="1"/>
</dbReference>
<dbReference type="PANTHER" id="PTHR45153:SF1">
    <property type="entry name" value="TETRATRICOPEPTIDE REPEAT PROTEIN 16"/>
    <property type="match status" value="1"/>
</dbReference>
<dbReference type="EMBL" id="JBJKFK010001537">
    <property type="protein sequence ID" value="KAL3312826.1"/>
    <property type="molecule type" value="Genomic_DNA"/>
</dbReference>
<keyword evidence="2" id="KW-1185">Reference proteome</keyword>
<accession>A0ABD2PZL2</accession>
<dbReference type="InterPro" id="IPR019734">
    <property type="entry name" value="TPR_rpt"/>
</dbReference>
<dbReference type="SMART" id="SM00028">
    <property type="entry name" value="TPR"/>
    <property type="match status" value="3"/>
</dbReference>
<gene>
    <name evidence="1" type="ORF">Ciccas_008575</name>
</gene>
<dbReference type="InterPro" id="IPR011990">
    <property type="entry name" value="TPR-like_helical_dom_sf"/>
</dbReference>
<dbReference type="PANTHER" id="PTHR45153">
    <property type="entry name" value="TETRATRICOPEPTIDE REPEAT PROTEIN 16"/>
    <property type="match status" value="1"/>
</dbReference>
<evidence type="ECO:0000313" key="1">
    <source>
        <dbReference type="EMBL" id="KAL3312826.1"/>
    </source>
</evidence>
<protein>
    <submittedName>
        <fullName evidence="1">Uncharacterized protein</fullName>
    </submittedName>
</protein>
<sequence>MYGSNNEKIFTTDFELEDNQLVSAFLPTHWTDQKRRIVANATSSFVPDTIAEHKLQAQVAFKLKKWLKSLYHTNRCMNLAPKDPDFYELKAKIHLQMGDTSSAIKYFRVCILFRIQQGSFSAGEAKEDLMLQLASCYIAKGIIHLDSKQPLEALNCFRQGRLIYDSLEIESRSSTPTEGTLKKFDNEEFKISPGWDNVIGLVLQCYVSLGMIPETETLCEAAIREYEKVFAKNTQHKNSTPTLYF</sequence>
<evidence type="ECO:0000313" key="2">
    <source>
        <dbReference type="Proteomes" id="UP001626550"/>
    </source>
</evidence>